<dbReference type="EMBL" id="CP074132">
    <property type="protein sequence ID" value="QUX30066.1"/>
    <property type="molecule type" value="Genomic_DNA"/>
</dbReference>
<dbReference type="RefSeq" id="WP_212642872.1">
    <property type="nucleotide sequence ID" value="NZ_CP074132.1"/>
</dbReference>
<feature type="transmembrane region" description="Helical" evidence="2">
    <location>
        <begin position="39"/>
        <end position="60"/>
    </location>
</feature>
<keyword evidence="2" id="KW-1133">Transmembrane helix</keyword>
<protein>
    <submittedName>
        <fullName evidence="3">YIP1 family protein</fullName>
    </submittedName>
</protein>
<organism evidence="3 4">
    <name type="scientific">Nocardiopsis akebiae</name>
    <dbReference type="NCBI Taxonomy" id="2831968"/>
    <lineage>
        <taxon>Bacteria</taxon>
        <taxon>Bacillati</taxon>
        <taxon>Actinomycetota</taxon>
        <taxon>Actinomycetes</taxon>
        <taxon>Streptosporangiales</taxon>
        <taxon>Nocardiopsidaceae</taxon>
        <taxon>Nocardiopsis</taxon>
    </lineage>
</organism>
<reference evidence="4" key="1">
    <citation type="submission" date="2021-05" db="EMBL/GenBank/DDBJ databases">
        <title>Direct Submission.</title>
        <authorList>
            <person name="Li K."/>
            <person name="Gao J."/>
        </authorList>
    </citation>
    <scope>NUCLEOTIDE SEQUENCE [LARGE SCALE GENOMIC DNA]</scope>
    <source>
        <strain evidence="4">HDS12</strain>
    </source>
</reference>
<feature type="transmembrane region" description="Helical" evidence="2">
    <location>
        <begin position="72"/>
        <end position="95"/>
    </location>
</feature>
<proteinExistence type="predicted"/>
<accession>A0ABX8CAH6</accession>
<dbReference type="Proteomes" id="UP000678016">
    <property type="component" value="Chromosome"/>
</dbReference>
<feature type="compositionally biased region" description="Basic and acidic residues" evidence="1">
    <location>
        <begin position="147"/>
        <end position="156"/>
    </location>
</feature>
<gene>
    <name evidence="3" type="ORF">KGD83_05825</name>
</gene>
<feature type="transmembrane region" description="Helical" evidence="2">
    <location>
        <begin position="101"/>
        <end position="121"/>
    </location>
</feature>
<name>A0ABX8CAH6_9ACTN</name>
<keyword evidence="2" id="KW-0812">Transmembrane</keyword>
<sequence length="231" mass="23468">MLHHLAGLLGGVALTPVLWVAAAWSSGLLPRFAEGEVTVATVSSAVVLGLLGAVCAYLVASRLSPLVAGASGALLTALSLWPVAHPASMGAALSWLNEDSFLYPSGAGLAVALPLGTLLLFSAAMPLRWRAAGDGAPPSERRVVARASREEYRRGAVGDTVPDAVPGVPDPAWPADDPAAGPGAGFGGDPGGFEDDPDKTTTPFSRGEDGSGWTPLDGGGRGRGPRFGRRR</sequence>
<evidence type="ECO:0000256" key="2">
    <source>
        <dbReference type="SAM" id="Phobius"/>
    </source>
</evidence>
<feature type="compositionally biased region" description="Gly residues" evidence="1">
    <location>
        <begin position="182"/>
        <end position="191"/>
    </location>
</feature>
<feature type="compositionally biased region" description="Low complexity" evidence="1">
    <location>
        <begin position="157"/>
        <end position="167"/>
    </location>
</feature>
<keyword evidence="2" id="KW-0472">Membrane</keyword>
<evidence type="ECO:0000313" key="4">
    <source>
        <dbReference type="Proteomes" id="UP000678016"/>
    </source>
</evidence>
<evidence type="ECO:0000313" key="3">
    <source>
        <dbReference type="EMBL" id="QUX30066.1"/>
    </source>
</evidence>
<feature type="region of interest" description="Disordered" evidence="1">
    <location>
        <begin position="147"/>
        <end position="231"/>
    </location>
</feature>
<keyword evidence="4" id="KW-1185">Reference proteome</keyword>
<evidence type="ECO:0000256" key="1">
    <source>
        <dbReference type="SAM" id="MobiDB-lite"/>
    </source>
</evidence>